<dbReference type="Pfam" id="PF00043">
    <property type="entry name" value="GST_C"/>
    <property type="match status" value="1"/>
</dbReference>
<accession>A0A8K0USE7</accession>
<gene>
    <name evidence="5" type="ORF">BXZ70DRAFT_63741</name>
</gene>
<dbReference type="InterPro" id="IPR010987">
    <property type="entry name" value="Glutathione-S-Trfase_C-like"/>
</dbReference>
<dbReference type="PANTHER" id="PTHR44051:SF3">
    <property type="entry name" value="TRANSCRIPTIONAL REGULATOR URE2"/>
    <property type="match status" value="1"/>
</dbReference>
<reference evidence="5" key="1">
    <citation type="journal article" date="2021" name="New Phytol.">
        <title>Evolutionary innovations through gain and loss of genes in the ectomycorrhizal Boletales.</title>
        <authorList>
            <person name="Wu G."/>
            <person name="Miyauchi S."/>
            <person name="Morin E."/>
            <person name="Kuo A."/>
            <person name="Drula E."/>
            <person name="Varga T."/>
            <person name="Kohler A."/>
            <person name="Feng B."/>
            <person name="Cao Y."/>
            <person name="Lipzen A."/>
            <person name="Daum C."/>
            <person name="Hundley H."/>
            <person name="Pangilinan J."/>
            <person name="Johnson J."/>
            <person name="Barry K."/>
            <person name="LaButti K."/>
            <person name="Ng V."/>
            <person name="Ahrendt S."/>
            <person name="Min B."/>
            <person name="Choi I.G."/>
            <person name="Park H."/>
            <person name="Plett J.M."/>
            <person name="Magnuson J."/>
            <person name="Spatafora J.W."/>
            <person name="Nagy L.G."/>
            <person name="Henrissat B."/>
            <person name="Grigoriev I.V."/>
            <person name="Yang Z.L."/>
            <person name="Xu J."/>
            <person name="Martin F.M."/>
        </authorList>
    </citation>
    <scope>NUCLEOTIDE SEQUENCE</scope>
    <source>
        <strain evidence="5">KKN 215</strain>
    </source>
</reference>
<evidence type="ECO:0000313" key="5">
    <source>
        <dbReference type="EMBL" id="KAH8102250.1"/>
    </source>
</evidence>
<keyword evidence="6" id="KW-1185">Reference proteome</keyword>
<name>A0A8K0USE7_9AGAR</name>
<feature type="domain" description="GST C-terminal" evidence="4">
    <location>
        <begin position="93"/>
        <end position="225"/>
    </location>
</feature>
<evidence type="ECO:0000259" key="3">
    <source>
        <dbReference type="PROSITE" id="PS50404"/>
    </source>
</evidence>
<dbReference type="PANTHER" id="PTHR44051">
    <property type="entry name" value="GLUTATHIONE S-TRANSFERASE-RELATED"/>
    <property type="match status" value="1"/>
</dbReference>
<dbReference type="InterPro" id="IPR036282">
    <property type="entry name" value="Glutathione-S-Trfase_C_sf"/>
</dbReference>
<feature type="domain" description="GST N-terminal" evidence="3">
    <location>
        <begin position="5"/>
        <end position="87"/>
    </location>
</feature>
<proteinExistence type="inferred from homology"/>
<protein>
    <submittedName>
        <fullName evidence="5">Glutathione S-transferase</fullName>
    </submittedName>
</protein>
<comment type="caution">
    <text evidence="5">The sequence shown here is derived from an EMBL/GenBank/DDBJ whole genome shotgun (WGS) entry which is preliminary data.</text>
</comment>
<dbReference type="SUPFAM" id="SSF47616">
    <property type="entry name" value="GST C-terminal domain-like"/>
    <property type="match status" value="1"/>
</dbReference>
<dbReference type="AlphaFoldDB" id="A0A8K0USE7"/>
<dbReference type="InterPro" id="IPR004045">
    <property type="entry name" value="Glutathione_S-Trfase_N"/>
</dbReference>
<evidence type="ECO:0000259" key="4">
    <source>
        <dbReference type="PROSITE" id="PS50405"/>
    </source>
</evidence>
<evidence type="ECO:0000256" key="2">
    <source>
        <dbReference type="RuleBase" id="RU003494"/>
    </source>
</evidence>
<dbReference type="InterPro" id="IPR036249">
    <property type="entry name" value="Thioredoxin-like_sf"/>
</dbReference>
<dbReference type="Gene3D" id="1.20.1050.130">
    <property type="match status" value="1"/>
</dbReference>
<dbReference type="OrthoDB" id="422574at2759"/>
<dbReference type="Pfam" id="PF02798">
    <property type="entry name" value="GST_N"/>
    <property type="match status" value="1"/>
</dbReference>
<dbReference type="SUPFAM" id="SSF52833">
    <property type="entry name" value="Thioredoxin-like"/>
    <property type="match status" value="1"/>
</dbReference>
<dbReference type="SFLD" id="SFLDS00019">
    <property type="entry name" value="Glutathione_Transferase_(cytos"/>
    <property type="match status" value="1"/>
</dbReference>
<dbReference type="InterPro" id="IPR004046">
    <property type="entry name" value="GST_C"/>
</dbReference>
<dbReference type="EMBL" id="JAEVFJ010000010">
    <property type="protein sequence ID" value="KAH8102250.1"/>
    <property type="molecule type" value="Genomic_DNA"/>
</dbReference>
<dbReference type="SFLD" id="SFLDG00358">
    <property type="entry name" value="Main_(cytGST)"/>
    <property type="match status" value="1"/>
</dbReference>
<dbReference type="SFLD" id="SFLDG01151">
    <property type="entry name" value="Main.2:_Nu-like"/>
    <property type="match status" value="1"/>
</dbReference>
<evidence type="ECO:0000256" key="1">
    <source>
        <dbReference type="ARBA" id="ARBA00007409"/>
    </source>
</evidence>
<dbReference type="Proteomes" id="UP000813824">
    <property type="component" value="Unassembled WGS sequence"/>
</dbReference>
<dbReference type="InterPro" id="IPR040079">
    <property type="entry name" value="Glutathione_S-Trfase"/>
</dbReference>
<dbReference type="PROSITE" id="PS50405">
    <property type="entry name" value="GST_CTER"/>
    <property type="match status" value="1"/>
</dbReference>
<dbReference type="PROSITE" id="PS50404">
    <property type="entry name" value="GST_NTER"/>
    <property type="match status" value="1"/>
</dbReference>
<comment type="similarity">
    <text evidence="1 2">Belongs to the GST superfamily.</text>
</comment>
<evidence type="ECO:0000313" key="6">
    <source>
        <dbReference type="Proteomes" id="UP000813824"/>
    </source>
</evidence>
<sequence>MSHGKQFTLFSSVTAPNGWKVAYVLNALGLTYESLYFTPATVKQPIHTQYNPNGRIPTIIDHKNNDFALWESGAIILYLLEHYDPEHKISVSSPTERASLSQWLFFQTSGQGVYFGQAHWFQHLHPEKLPSAIERYQKEARRILGVLESVLSKQEWLAGGKLTAADISFVPYNNILNPLILGEDFDFEKEFPHTFRWHNKVISFEPVKAAIALRTELLEEEAKKAKA</sequence>
<organism evidence="5 6">
    <name type="scientific">Cristinia sonorae</name>
    <dbReference type="NCBI Taxonomy" id="1940300"/>
    <lineage>
        <taxon>Eukaryota</taxon>
        <taxon>Fungi</taxon>
        <taxon>Dikarya</taxon>
        <taxon>Basidiomycota</taxon>
        <taxon>Agaricomycotina</taxon>
        <taxon>Agaricomycetes</taxon>
        <taxon>Agaricomycetidae</taxon>
        <taxon>Agaricales</taxon>
        <taxon>Pleurotineae</taxon>
        <taxon>Stephanosporaceae</taxon>
        <taxon>Cristinia</taxon>
    </lineage>
</organism>